<dbReference type="Proteomes" id="UP000315167">
    <property type="component" value="Unassembled WGS sequence"/>
</dbReference>
<protein>
    <submittedName>
        <fullName evidence="1">Uncharacterized protein</fullName>
    </submittedName>
</protein>
<comment type="caution">
    <text evidence="1">The sequence shown here is derived from an EMBL/GenBank/DDBJ whole genome shotgun (WGS) entry which is preliminary data.</text>
</comment>
<dbReference type="AlphaFoldDB" id="A0A562LB81"/>
<dbReference type="EMBL" id="VLKN01000002">
    <property type="protein sequence ID" value="TWI04917.1"/>
    <property type="molecule type" value="Genomic_DNA"/>
</dbReference>
<evidence type="ECO:0000313" key="2">
    <source>
        <dbReference type="Proteomes" id="UP000315167"/>
    </source>
</evidence>
<keyword evidence="2" id="KW-1185">Reference proteome</keyword>
<reference evidence="1 2" key="1">
    <citation type="journal article" date="2015" name="Stand. Genomic Sci.">
        <title>Genomic Encyclopedia of Bacterial and Archaeal Type Strains, Phase III: the genomes of soil and plant-associated and newly described type strains.</title>
        <authorList>
            <person name="Whitman W.B."/>
            <person name="Woyke T."/>
            <person name="Klenk H.P."/>
            <person name="Zhou Y."/>
            <person name="Lilburn T.G."/>
            <person name="Beck B.J."/>
            <person name="De Vos P."/>
            <person name="Vandamme P."/>
            <person name="Eisen J.A."/>
            <person name="Garrity G."/>
            <person name="Hugenholtz P."/>
            <person name="Kyrpides N.C."/>
        </authorList>
    </citation>
    <scope>NUCLEOTIDE SEQUENCE [LARGE SCALE GENOMIC DNA]</scope>
    <source>
        <strain evidence="1 2">CGMCC 1.10821</strain>
    </source>
</reference>
<proteinExistence type="predicted"/>
<evidence type="ECO:0000313" key="1">
    <source>
        <dbReference type="EMBL" id="TWI04917.1"/>
    </source>
</evidence>
<organism evidence="1 2">
    <name type="scientific">Luteimonas cucumeris</name>
    <dbReference type="NCBI Taxonomy" id="985012"/>
    <lineage>
        <taxon>Bacteria</taxon>
        <taxon>Pseudomonadati</taxon>
        <taxon>Pseudomonadota</taxon>
        <taxon>Gammaproteobacteria</taxon>
        <taxon>Lysobacterales</taxon>
        <taxon>Lysobacteraceae</taxon>
        <taxon>Luteimonas</taxon>
    </lineage>
</organism>
<sequence>MPAYDSPIIAGPAAAETCNDCAAAESSLILPSSARATKKPR</sequence>
<name>A0A562LB81_9GAMM</name>
<gene>
    <name evidence="1" type="ORF">IP90_01059</name>
</gene>
<accession>A0A562LB81</accession>